<feature type="compositionally biased region" description="Basic residues" evidence="1">
    <location>
        <begin position="110"/>
        <end position="119"/>
    </location>
</feature>
<sequence length="119" mass="13463">MYDKTGRPGRAEKECITHRDTVSHARLEAVCILRNSDIWMQSWHTAERGEKINAICELGVRSGLCCRPIPSGRIEDERGEQPRFAPSIPSEASHKIKSRGFAPGTETHRQKQRKNLGLK</sequence>
<evidence type="ECO:0000313" key="2">
    <source>
        <dbReference type="EMBL" id="KAJ1175394.1"/>
    </source>
</evidence>
<gene>
    <name evidence="2" type="ORF">NDU88_000682</name>
</gene>
<accession>A0AAV7TGF3</accession>
<dbReference type="Proteomes" id="UP001066276">
    <property type="component" value="Chromosome 3_2"/>
</dbReference>
<organism evidence="2 3">
    <name type="scientific">Pleurodeles waltl</name>
    <name type="common">Iberian ribbed newt</name>
    <dbReference type="NCBI Taxonomy" id="8319"/>
    <lineage>
        <taxon>Eukaryota</taxon>
        <taxon>Metazoa</taxon>
        <taxon>Chordata</taxon>
        <taxon>Craniata</taxon>
        <taxon>Vertebrata</taxon>
        <taxon>Euteleostomi</taxon>
        <taxon>Amphibia</taxon>
        <taxon>Batrachia</taxon>
        <taxon>Caudata</taxon>
        <taxon>Salamandroidea</taxon>
        <taxon>Salamandridae</taxon>
        <taxon>Pleurodelinae</taxon>
        <taxon>Pleurodeles</taxon>
    </lineage>
</organism>
<dbReference type="EMBL" id="JANPWB010000006">
    <property type="protein sequence ID" value="KAJ1175394.1"/>
    <property type="molecule type" value="Genomic_DNA"/>
</dbReference>
<dbReference type="AlphaFoldDB" id="A0AAV7TGF3"/>
<evidence type="ECO:0000313" key="3">
    <source>
        <dbReference type="Proteomes" id="UP001066276"/>
    </source>
</evidence>
<evidence type="ECO:0000256" key="1">
    <source>
        <dbReference type="SAM" id="MobiDB-lite"/>
    </source>
</evidence>
<keyword evidence="3" id="KW-1185">Reference proteome</keyword>
<name>A0AAV7TGF3_PLEWA</name>
<feature type="region of interest" description="Disordered" evidence="1">
    <location>
        <begin position="71"/>
        <end position="119"/>
    </location>
</feature>
<reference evidence="2" key="1">
    <citation type="journal article" date="2022" name="bioRxiv">
        <title>Sequencing and chromosome-scale assembly of the giantPleurodeles waltlgenome.</title>
        <authorList>
            <person name="Brown T."/>
            <person name="Elewa A."/>
            <person name="Iarovenko S."/>
            <person name="Subramanian E."/>
            <person name="Araus A.J."/>
            <person name="Petzold A."/>
            <person name="Susuki M."/>
            <person name="Suzuki K.-i.T."/>
            <person name="Hayashi T."/>
            <person name="Toyoda A."/>
            <person name="Oliveira C."/>
            <person name="Osipova E."/>
            <person name="Leigh N.D."/>
            <person name="Simon A."/>
            <person name="Yun M.H."/>
        </authorList>
    </citation>
    <scope>NUCLEOTIDE SEQUENCE</scope>
    <source>
        <strain evidence="2">20211129_DDA</strain>
        <tissue evidence="2">Liver</tissue>
    </source>
</reference>
<proteinExistence type="predicted"/>
<comment type="caution">
    <text evidence="2">The sequence shown here is derived from an EMBL/GenBank/DDBJ whole genome shotgun (WGS) entry which is preliminary data.</text>
</comment>
<protein>
    <submittedName>
        <fullName evidence="2">Uncharacterized protein</fullName>
    </submittedName>
</protein>